<reference evidence="2 3" key="1">
    <citation type="submission" date="2014-06" db="EMBL/GenBank/DDBJ databases">
        <title>Genome sequence of the intracellular symbiont Blattabacterium cuenoti, strain STAT from the wood feeding cockroach Salganea taiwanensis taiwanensis.</title>
        <authorList>
            <person name="Kinjo Y."/>
            <person name="Ohkuma M."/>
            <person name="Tokuda G."/>
        </authorList>
    </citation>
    <scope>NUCLEOTIDE SEQUENCE [LARGE SCALE GENOMIC DNA]</scope>
    <source>
        <strain evidence="2 3">STAT</strain>
    </source>
</reference>
<dbReference type="GO" id="GO:0002949">
    <property type="term" value="P:tRNA threonylcarbamoyladenosine modification"/>
    <property type="evidence" value="ECO:0007669"/>
    <property type="project" value="InterPro"/>
</dbReference>
<keyword evidence="3" id="KW-1185">Reference proteome</keyword>
<accession>A0A224AJM1</accession>
<dbReference type="InterPro" id="IPR000905">
    <property type="entry name" value="Gcp-like_dom"/>
</dbReference>
<dbReference type="GO" id="GO:0005829">
    <property type="term" value="C:cytosol"/>
    <property type="evidence" value="ECO:0007669"/>
    <property type="project" value="TreeGrafter"/>
</dbReference>
<keyword evidence="2" id="KW-0645">Protease</keyword>
<dbReference type="PANTHER" id="PTHR11735:SF11">
    <property type="entry name" value="TRNA THREONYLCARBAMOYLADENOSINE BIOSYNTHESIS PROTEIN TSAB"/>
    <property type="match status" value="1"/>
</dbReference>
<dbReference type="GO" id="GO:0006508">
    <property type="term" value="P:proteolysis"/>
    <property type="evidence" value="ECO:0007669"/>
    <property type="project" value="UniProtKB-KW"/>
</dbReference>
<protein>
    <submittedName>
        <fullName evidence="2">Peptidase M22, glycoprotease</fullName>
    </submittedName>
</protein>
<evidence type="ECO:0000313" key="3">
    <source>
        <dbReference type="Proteomes" id="UP000263619"/>
    </source>
</evidence>
<gene>
    <name evidence="2" type="ORF">STAT_065</name>
</gene>
<sequence length="214" mass="24397">MSLILNLETSTKNCSVSIAKNGICLTSVEESSEDYFHSEKLHAFIQYVINISGIHLKDLKSVCVNKGPGSYTSLRIGASAARGLCSALNIPLLSVDTLTIMVMGYNFIKKGFLIPMVHAKSDFFYISLFNESKKRINPIKIKKLDDDFFKSISKKYKKVHFIGNTFSLKKKFFSTKKNNFFYKNPSAMDMSLISYKKFCKKSFSNMEKFIPFYL</sequence>
<dbReference type="Gene3D" id="3.30.420.40">
    <property type="match status" value="2"/>
</dbReference>
<dbReference type="OrthoDB" id="9784166at2"/>
<dbReference type="InterPro" id="IPR043129">
    <property type="entry name" value="ATPase_NBD"/>
</dbReference>
<dbReference type="PANTHER" id="PTHR11735">
    <property type="entry name" value="TRNA N6-ADENOSINE THREONYLCARBAMOYLTRANSFERASE"/>
    <property type="match status" value="1"/>
</dbReference>
<evidence type="ECO:0000313" key="2">
    <source>
        <dbReference type="EMBL" id="BBA17008.1"/>
    </source>
</evidence>
<dbReference type="NCBIfam" id="TIGR03725">
    <property type="entry name" value="T6A_YeaZ"/>
    <property type="match status" value="1"/>
</dbReference>
<dbReference type="Pfam" id="PF00814">
    <property type="entry name" value="TsaD"/>
    <property type="match status" value="1"/>
</dbReference>
<keyword evidence="2" id="KW-0378">Hydrolase</keyword>
<organism evidence="2 3">
    <name type="scientific">Blattabacterium cuenoti STAT</name>
    <dbReference type="NCBI Taxonomy" id="1457030"/>
    <lineage>
        <taxon>Bacteria</taxon>
        <taxon>Pseudomonadati</taxon>
        <taxon>Bacteroidota</taxon>
        <taxon>Flavobacteriia</taxon>
        <taxon>Flavobacteriales</taxon>
        <taxon>Blattabacteriaceae</taxon>
        <taxon>Blattabacterium</taxon>
    </lineage>
</organism>
<dbReference type="GO" id="GO:0008233">
    <property type="term" value="F:peptidase activity"/>
    <property type="evidence" value="ECO:0007669"/>
    <property type="project" value="UniProtKB-KW"/>
</dbReference>
<dbReference type="InterPro" id="IPR022496">
    <property type="entry name" value="T6A_TsaB"/>
</dbReference>
<name>A0A224AJM1_9FLAO</name>
<dbReference type="Proteomes" id="UP000263619">
    <property type="component" value="Chromosome"/>
</dbReference>
<evidence type="ECO:0000259" key="1">
    <source>
        <dbReference type="Pfam" id="PF00814"/>
    </source>
</evidence>
<dbReference type="SUPFAM" id="SSF53067">
    <property type="entry name" value="Actin-like ATPase domain"/>
    <property type="match status" value="1"/>
</dbReference>
<dbReference type="RefSeq" id="WP_119305307.1">
    <property type="nucleotide sequence ID" value="NZ_AP014608.1"/>
</dbReference>
<dbReference type="EMBL" id="AP014608">
    <property type="protein sequence ID" value="BBA17008.1"/>
    <property type="molecule type" value="Genomic_DNA"/>
</dbReference>
<dbReference type="AlphaFoldDB" id="A0A224AJM1"/>
<feature type="domain" description="Gcp-like" evidence="1">
    <location>
        <begin position="37"/>
        <end position="137"/>
    </location>
</feature>
<proteinExistence type="predicted"/>